<dbReference type="EMBL" id="PSQE01000003">
    <property type="protein sequence ID" value="RHN68361.1"/>
    <property type="molecule type" value="Genomic_DNA"/>
</dbReference>
<dbReference type="Proteomes" id="UP000265566">
    <property type="component" value="Chromosome 3"/>
</dbReference>
<accession>A0A396IUK1</accession>
<proteinExistence type="predicted"/>
<dbReference type="Gramene" id="rna16702">
    <property type="protein sequence ID" value="RHN68361.1"/>
    <property type="gene ID" value="gene16702"/>
</dbReference>
<organism evidence="1">
    <name type="scientific">Medicago truncatula</name>
    <name type="common">Barrel medic</name>
    <name type="synonym">Medicago tribuloides</name>
    <dbReference type="NCBI Taxonomy" id="3880"/>
    <lineage>
        <taxon>Eukaryota</taxon>
        <taxon>Viridiplantae</taxon>
        <taxon>Streptophyta</taxon>
        <taxon>Embryophyta</taxon>
        <taxon>Tracheophyta</taxon>
        <taxon>Spermatophyta</taxon>
        <taxon>Magnoliopsida</taxon>
        <taxon>eudicotyledons</taxon>
        <taxon>Gunneridae</taxon>
        <taxon>Pentapetalae</taxon>
        <taxon>rosids</taxon>
        <taxon>fabids</taxon>
        <taxon>Fabales</taxon>
        <taxon>Fabaceae</taxon>
        <taxon>Papilionoideae</taxon>
        <taxon>50 kb inversion clade</taxon>
        <taxon>NPAAA clade</taxon>
        <taxon>Hologalegina</taxon>
        <taxon>IRL clade</taxon>
        <taxon>Trifolieae</taxon>
        <taxon>Medicago</taxon>
    </lineage>
</organism>
<name>A0A396IUK1_MEDTR</name>
<gene>
    <name evidence="1" type="ORF">MtrunA17_Chr3g0113061</name>
</gene>
<protein>
    <submittedName>
        <fullName evidence="1">Uncharacterized protein</fullName>
    </submittedName>
</protein>
<comment type="caution">
    <text evidence="1">The sequence shown here is derived from an EMBL/GenBank/DDBJ whole genome shotgun (WGS) entry which is preliminary data.</text>
</comment>
<evidence type="ECO:0000313" key="1">
    <source>
        <dbReference type="EMBL" id="RHN68361.1"/>
    </source>
</evidence>
<sequence length="44" mass="5077">MFIKDRELNHKIGFIIFGSEITQISSLHISPNKIMKSYQSLLVV</sequence>
<dbReference type="AlphaFoldDB" id="A0A396IUK1"/>
<reference evidence="1" key="1">
    <citation type="journal article" date="2018" name="Nat. Plants">
        <title>Whole-genome landscape of Medicago truncatula symbiotic genes.</title>
        <authorList>
            <person name="Pecrix Y."/>
            <person name="Gamas P."/>
            <person name="Carrere S."/>
        </authorList>
    </citation>
    <scope>NUCLEOTIDE SEQUENCE</scope>
    <source>
        <tissue evidence="1">Leaves</tissue>
    </source>
</reference>